<dbReference type="AlphaFoldDB" id="A0A6M4A1R9"/>
<reference evidence="1 2" key="1">
    <citation type="journal article" date="2019" name="Int. J. Syst. Evol. Microbiol.">
        <title>Undibacterium piscinae sp. nov., isolated from Korean shiner intestine.</title>
        <authorList>
            <person name="Lee S.Y."/>
            <person name="Kang W."/>
            <person name="Kim P.S."/>
            <person name="Kim H.S."/>
            <person name="Sung H."/>
            <person name="Shin N.R."/>
            <person name="Whon T.W."/>
            <person name="Yun J.H."/>
            <person name="Lee J.Y."/>
            <person name="Lee J.Y."/>
            <person name="Jung M.J."/>
            <person name="Jeong Y.S."/>
            <person name="Tak E.J."/>
            <person name="Han J.E."/>
            <person name="Hyun D.W."/>
            <person name="Kang M.S."/>
            <person name="Lee K.E."/>
            <person name="Lee B.H."/>
            <person name="Bae J.W."/>
        </authorList>
    </citation>
    <scope>NUCLEOTIDE SEQUENCE [LARGE SCALE GENOMIC DNA]</scope>
    <source>
        <strain evidence="1 2">S11R28</strain>
    </source>
</reference>
<sequence length="143" mass="16316">MQANTVFNYHFTSAGNALIDPELLGSDGMRDELVHPHEFVFVYECEDANCPQWDGLTQMIRDRLLGYGLEIALLDNHGEQEKKRIAVVHRNAYLIVQAIAYEGVVGEFHLQHILEFGFAPVLVRHIDLLRTINAVEYVMKTGY</sequence>
<keyword evidence="2" id="KW-1185">Reference proteome</keyword>
<organism evidence="1 2">
    <name type="scientific">Undibacterium piscinae</name>
    <dbReference type="NCBI Taxonomy" id="2495591"/>
    <lineage>
        <taxon>Bacteria</taxon>
        <taxon>Pseudomonadati</taxon>
        <taxon>Pseudomonadota</taxon>
        <taxon>Betaproteobacteria</taxon>
        <taxon>Burkholderiales</taxon>
        <taxon>Oxalobacteraceae</taxon>
        <taxon>Undibacterium</taxon>
    </lineage>
</organism>
<accession>A0A6M4A1R9</accession>
<gene>
    <name evidence="1" type="ORF">EJG51_001585</name>
</gene>
<dbReference type="Proteomes" id="UP000274350">
    <property type="component" value="Chromosome"/>
</dbReference>
<evidence type="ECO:0000313" key="1">
    <source>
        <dbReference type="EMBL" id="QJQ04760.1"/>
    </source>
</evidence>
<dbReference type="OrthoDB" id="9836258at2"/>
<name>A0A6M4A1R9_9BURK</name>
<proteinExistence type="predicted"/>
<evidence type="ECO:0000313" key="2">
    <source>
        <dbReference type="Proteomes" id="UP000274350"/>
    </source>
</evidence>
<dbReference type="EMBL" id="CP051152">
    <property type="protein sequence ID" value="QJQ04760.1"/>
    <property type="molecule type" value="Genomic_DNA"/>
</dbReference>
<protein>
    <submittedName>
        <fullName evidence="1">Uncharacterized protein</fullName>
    </submittedName>
</protein>
<dbReference type="KEGG" id="upi:EJG51_001585"/>